<accession>A0A3B1BTH4</accession>
<feature type="compositionally biased region" description="Acidic residues" evidence="1">
    <location>
        <begin position="180"/>
        <end position="192"/>
    </location>
</feature>
<sequence length="262" mass="27664">MIIKCPQCSSSYKIDGSALPHEGTYAKCSTCGNLFFVRKRSEEEIDLIKKNKAKRGKPPTGDKTPEASAASEINAPEKAENQSASVEKDEAVDLDDIDNLIAAHLPTSSDTTPRNEEDSSEKVDSDNNDIDTLIAANLPEPGDQAKTEPPAEEPAEAEPDGQDDIDALLAANAPAKAEEPAEEDTEEFDIDDLLAANAPAKAEEPAEPDGQDDIDALLAANAPAKAEEPAEPDGQDDIDALLAANAPAKVEEPEPAEPDGQD</sequence>
<feature type="compositionally biased region" description="Acidic residues" evidence="1">
    <location>
        <begin position="150"/>
        <end position="166"/>
    </location>
</feature>
<dbReference type="EMBL" id="UOGB01000019">
    <property type="protein sequence ID" value="VAX15493.1"/>
    <property type="molecule type" value="Genomic_DNA"/>
</dbReference>
<evidence type="ECO:0000313" key="3">
    <source>
        <dbReference type="EMBL" id="VAX15493.1"/>
    </source>
</evidence>
<dbReference type="InterPro" id="IPR011723">
    <property type="entry name" value="Znf/thioredoxin_put"/>
</dbReference>
<feature type="compositionally biased region" description="Basic and acidic residues" evidence="1">
    <location>
        <begin position="113"/>
        <end position="125"/>
    </location>
</feature>
<protein>
    <recommendedName>
        <fullName evidence="2">Zinc finger/thioredoxin putative domain-containing protein</fullName>
    </recommendedName>
</protein>
<feature type="region of interest" description="Disordered" evidence="1">
    <location>
        <begin position="48"/>
        <end position="262"/>
    </location>
</feature>
<proteinExistence type="predicted"/>
<feature type="compositionally biased region" description="Acidic residues" evidence="1">
    <location>
        <begin position="229"/>
        <end position="239"/>
    </location>
</feature>
<dbReference type="NCBIfam" id="TIGR02098">
    <property type="entry name" value="MJ0042_CXXC"/>
    <property type="match status" value="1"/>
</dbReference>
<feature type="compositionally biased region" description="Basic and acidic residues" evidence="1">
    <location>
        <begin position="75"/>
        <end position="91"/>
    </location>
</feature>
<gene>
    <name evidence="3" type="ORF">MNBD_NITROSPINAE03-552</name>
</gene>
<organism evidence="3">
    <name type="scientific">hydrothermal vent metagenome</name>
    <dbReference type="NCBI Taxonomy" id="652676"/>
    <lineage>
        <taxon>unclassified sequences</taxon>
        <taxon>metagenomes</taxon>
        <taxon>ecological metagenomes</taxon>
    </lineage>
</organism>
<dbReference type="AlphaFoldDB" id="A0A3B1BTH4"/>
<feature type="domain" description="Zinc finger/thioredoxin putative" evidence="2">
    <location>
        <begin position="1"/>
        <end position="36"/>
    </location>
</feature>
<feature type="compositionally biased region" description="Acidic residues" evidence="1">
    <location>
        <begin position="253"/>
        <end position="262"/>
    </location>
</feature>
<dbReference type="Pfam" id="PF13717">
    <property type="entry name" value="Zn_ribbon_4"/>
    <property type="match status" value="1"/>
</dbReference>
<evidence type="ECO:0000259" key="2">
    <source>
        <dbReference type="Pfam" id="PF13717"/>
    </source>
</evidence>
<evidence type="ECO:0000256" key="1">
    <source>
        <dbReference type="SAM" id="MobiDB-lite"/>
    </source>
</evidence>
<name>A0A3B1BTH4_9ZZZZ</name>
<feature type="non-terminal residue" evidence="3">
    <location>
        <position position="262"/>
    </location>
</feature>
<feature type="compositionally biased region" description="Acidic residues" evidence="1">
    <location>
        <begin position="205"/>
        <end position="215"/>
    </location>
</feature>
<reference evidence="3" key="1">
    <citation type="submission" date="2018-06" db="EMBL/GenBank/DDBJ databases">
        <authorList>
            <person name="Zhirakovskaya E."/>
        </authorList>
    </citation>
    <scope>NUCLEOTIDE SEQUENCE</scope>
</reference>